<reference evidence="1 2" key="1">
    <citation type="journal article" date="2022" name="DNA Res.">
        <title>Chromosomal-level genome assembly of the orchid tree Bauhinia variegata (Leguminosae; Cercidoideae) supports the allotetraploid origin hypothesis of Bauhinia.</title>
        <authorList>
            <person name="Zhong Y."/>
            <person name="Chen Y."/>
            <person name="Zheng D."/>
            <person name="Pang J."/>
            <person name="Liu Y."/>
            <person name="Luo S."/>
            <person name="Meng S."/>
            <person name="Qian L."/>
            <person name="Wei D."/>
            <person name="Dai S."/>
            <person name="Zhou R."/>
        </authorList>
    </citation>
    <scope>NUCLEOTIDE SEQUENCE [LARGE SCALE GENOMIC DNA]</scope>
    <source>
        <strain evidence="1">BV-YZ2020</strain>
    </source>
</reference>
<dbReference type="Proteomes" id="UP000828941">
    <property type="component" value="Chromosome 11"/>
</dbReference>
<dbReference type="EMBL" id="CM039436">
    <property type="protein sequence ID" value="KAI4313257.1"/>
    <property type="molecule type" value="Genomic_DNA"/>
</dbReference>
<gene>
    <name evidence="1" type="ORF">L6164_026248</name>
</gene>
<evidence type="ECO:0000313" key="1">
    <source>
        <dbReference type="EMBL" id="KAI4313257.1"/>
    </source>
</evidence>
<organism evidence="1 2">
    <name type="scientific">Bauhinia variegata</name>
    <name type="common">Purple orchid tree</name>
    <name type="synonym">Phanera variegata</name>
    <dbReference type="NCBI Taxonomy" id="167791"/>
    <lineage>
        <taxon>Eukaryota</taxon>
        <taxon>Viridiplantae</taxon>
        <taxon>Streptophyta</taxon>
        <taxon>Embryophyta</taxon>
        <taxon>Tracheophyta</taxon>
        <taxon>Spermatophyta</taxon>
        <taxon>Magnoliopsida</taxon>
        <taxon>eudicotyledons</taxon>
        <taxon>Gunneridae</taxon>
        <taxon>Pentapetalae</taxon>
        <taxon>rosids</taxon>
        <taxon>fabids</taxon>
        <taxon>Fabales</taxon>
        <taxon>Fabaceae</taxon>
        <taxon>Cercidoideae</taxon>
        <taxon>Cercideae</taxon>
        <taxon>Bauhiniinae</taxon>
        <taxon>Bauhinia</taxon>
    </lineage>
</organism>
<sequence length="111" mass="12752">MTCTLALIQKSYYWPHMQNDIVTYVRTCLVCQQDKVEQQHPAGLLEPLPIAERPWKSVSIDFIVALRKFEAYGSIIVVVDSFSKYATFIPTPANCKVDEAARLFFKHMVKL</sequence>
<proteinExistence type="predicted"/>
<accession>A0ACB9LQI4</accession>
<name>A0ACB9LQI4_BAUVA</name>
<keyword evidence="2" id="KW-1185">Reference proteome</keyword>
<evidence type="ECO:0000313" key="2">
    <source>
        <dbReference type="Proteomes" id="UP000828941"/>
    </source>
</evidence>
<comment type="caution">
    <text evidence="1">The sequence shown here is derived from an EMBL/GenBank/DDBJ whole genome shotgun (WGS) entry which is preliminary data.</text>
</comment>
<protein>
    <submittedName>
        <fullName evidence="1">Uncharacterized protein</fullName>
    </submittedName>
</protein>